<evidence type="ECO:0008006" key="4">
    <source>
        <dbReference type="Google" id="ProtNLM"/>
    </source>
</evidence>
<evidence type="ECO:0000313" key="3">
    <source>
        <dbReference type="Proteomes" id="UP000199537"/>
    </source>
</evidence>
<sequence>MRALFYLLSAVLVLFWLVAVFLFALHGLVHLALALGIVFLLLGLLRRE</sequence>
<feature type="transmembrane region" description="Helical" evidence="1">
    <location>
        <begin position="5"/>
        <end position="22"/>
    </location>
</feature>
<protein>
    <recommendedName>
        <fullName evidence="4">Lmo0937 family membrane protein</fullName>
    </recommendedName>
</protein>
<evidence type="ECO:0000313" key="2">
    <source>
        <dbReference type="EMBL" id="SFV35553.1"/>
    </source>
</evidence>
<keyword evidence="3" id="KW-1185">Reference proteome</keyword>
<keyword evidence="1" id="KW-1133">Transmembrane helix</keyword>
<dbReference type="AlphaFoldDB" id="A0A1I7NLQ0"/>
<organism evidence="2 3">
    <name type="scientific">Thermoflavifilum thermophilum</name>
    <dbReference type="NCBI Taxonomy" id="1393122"/>
    <lineage>
        <taxon>Bacteria</taxon>
        <taxon>Pseudomonadati</taxon>
        <taxon>Bacteroidota</taxon>
        <taxon>Chitinophagia</taxon>
        <taxon>Chitinophagales</taxon>
        <taxon>Chitinophagaceae</taxon>
        <taxon>Thermoflavifilum</taxon>
    </lineage>
</organism>
<dbReference type="EMBL" id="FPCJ01000001">
    <property type="protein sequence ID" value="SFV35553.1"/>
    <property type="molecule type" value="Genomic_DNA"/>
</dbReference>
<evidence type="ECO:0000256" key="1">
    <source>
        <dbReference type="SAM" id="Phobius"/>
    </source>
</evidence>
<proteinExistence type="predicted"/>
<keyword evidence="1" id="KW-0472">Membrane</keyword>
<gene>
    <name evidence="2" type="ORF">SAMN05660895_2257</name>
</gene>
<keyword evidence="1" id="KW-0812">Transmembrane</keyword>
<accession>A0A1I7NLQ0</accession>
<reference evidence="3" key="1">
    <citation type="submission" date="2016-10" db="EMBL/GenBank/DDBJ databases">
        <authorList>
            <person name="Varghese N."/>
            <person name="Submissions S."/>
        </authorList>
    </citation>
    <scope>NUCLEOTIDE SEQUENCE [LARGE SCALE GENOMIC DNA]</scope>
    <source>
        <strain evidence="3">DSM 14807</strain>
    </source>
</reference>
<dbReference type="STRING" id="1393122.SAMN05660895_2257"/>
<name>A0A1I7NLQ0_9BACT</name>
<feature type="transmembrane region" description="Helical" evidence="1">
    <location>
        <begin position="28"/>
        <end position="45"/>
    </location>
</feature>
<dbReference type="Proteomes" id="UP000199537">
    <property type="component" value="Unassembled WGS sequence"/>
</dbReference>